<evidence type="ECO:0000313" key="3">
    <source>
        <dbReference type="Proteomes" id="UP000198862"/>
    </source>
</evidence>
<dbReference type="Proteomes" id="UP000198862">
    <property type="component" value="Unassembled WGS sequence"/>
</dbReference>
<dbReference type="PANTHER" id="PTHR11106">
    <property type="entry name" value="GANGLIOSIDE INDUCED DIFFERENTIATION ASSOCIATED PROTEIN 2-RELATED"/>
    <property type="match status" value="1"/>
</dbReference>
<sequence length="182" mass="19707">MLFQLSLLVKSMNKDKIKIINADITKLDVDAIVNAANQALCGGGGVDGAIHRAAGPELLDVCKTLGGCNTGLAKRTPGFNLAASHIIHTVGPVWYGGHKNEEDLLASCYLETLKLASIHNVKSIAFPAISTGAYRFPIKKACDIAIKTIVEYLSSDNQLERVLLVCFDAKIERQYQKLLVIK</sequence>
<dbReference type="SMART" id="SM00506">
    <property type="entry name" value="A1pp"/>
    <property type="match status" value="1"/>
</dbReference>
<proteinExistence type="predicted"/>
<dbReference type="STRING" id="1123010.SAMN02745724_04714"/>
<dbReference type="PANTHER" id="PTHR11106:SF27">
    <property type="entry name" value="MACRO DOMAIN-CONTAINING PROTEIN"/>
    <property type="match status" value="1"/>
</dbReference>
<dbReference type="Pfam" id="PF01661">
    <property type="entry name" value="Macro"/>
    <property type="match status" value="1"/>
</dbReference>
<dbReference type="SUPFAM" id="SSF52949">
    <property type="entry name" value="Macro domain-like"/>
    <property type="match status" value="1"/>
</dbReference>
<dbReference type="EMBL" id="FOLO01000064">
    <property type="protein sequence ID" value="SFD51002.1"/>
    <property type="molecule type" value="Genomic_DNA"/>
</dbReference>
<dbReference type="Gene3D" id="3.40.220.10">
    <property type="entry name" value="Leucine Aminopeptidase, subunit E, domain 1"/>
    <property type="match status" value="1"/>
</dbReference>
<dbReference type="InterPro" id="IPR043472">
    <property type="entry name" value="Macro_dom-like"/>
</dbReference>
<accession>A0A1I1SXA6</accession>
<dbReference type="CDD" id="cd02908">
    <property type="entry name" value="Macro_OAADPr_deacetylase"/>
    <property type="match status" value="1"/>
</dbReference>
<keyword evidence="3" id="KW-1185">Reference proteome</keyword>
<gene>
    <name evidence="2" type="ORF">SAMN02745724_04714</name>
</gene>
<dbReference type="PROSITE" id="PS51154">
    <property type="entry name" value="MACRO"/>
    <property type="match status" value="1"/>
</dbReference>
<dbReference type="InterPro" id="IPR002589">
    <property type="entry name" value="Macro_dom"/>
</dbReference>
<feature type="domain" description="Macro" evidence="1">
    <location>
        <begin position="4"/>
        <end position="182"/>
    </location>
</feature>
<evidence type="ECO:0000259" key="1">
    <source>
        <dbReference type="PROSITE" id="PS51154"/>
    </source>
</evidence>
<name>A0A1I1SXA6_9GAMM</name>
<evidence type="ECO:0000313" key="2">
    <source>
        <dbReference type="EMBL" id="SFD51002.1"/>
    </source>
</evidence>
<organism evidence="2 3">
    <name type="scientific">Pseudoalteromonas denitrificans DSM 6059</name>
    <dbReference type="NCBI Taxonomy" id="1123010"/>
    <lineage>
        <taxon>Bacteria</taxon>
        <taxon>Pseudomonadati</taxon>
        <taxon>Pseudomonadota</taxon>
        <taxon>Gammaproteobacteria</taxon>
        <taxon>Alteromonadales</taxon>
        <taxon>Pseudoalteromonadaceae</taxon>
        <taxon>Pseudoalteromonas</taxon>
    </lineage>
</organism>
<reference evidence="2 3" key="1">
    <citation type="submission" date="2016-10" db="EMBL/GenBank/DDBJ databases">
        <authorList>
            <person name="de Groot N.N."/>
        </authorList>
    </citation>
    <scope>NUCLEOTIDE SEQUENCE [LARGE SCALE GENOMIC DNA]</scope>
    <source>
        <strain evidence="2 3">DSM 6059</strain>
    </source>
</reference>
<dbReference type="NCBIfam" id="NF001664">
    <property type="entry name" value="PRK00431.1-6"/>
    <property type="match status" value="1"/>
</dbReference>
<protein>
    <submittedName>
        <fullName evidence="2">O-acetyl-ADP-ribose deacetylase (Regulator of RNase III), contains Macro domain</fullName>
    </submittedName>
</protein>
<dbReference type="AlphaFoldDB" id="A0A1I1SXA6"/>